<evidence type="ECO:0008006" key="4">
    <source>
        <dbReference type="Google" id="ProtNLM"/>
    </source>
</evidence>
<protein>
    <recommendedName>
        <fullName evidence="4">DUF2306 domain-containing protein</fullName>
    </recommendedName>
</protein>
<reference evidence="3" key="1">
    <citation type="journal article" date="2019" name="Int. J. Syst. Evol. Microbiol.">
        <title>The Global Catalogue of Microorganisms (GCM) 10K type strain sequencing project: providing services to taxonomists for standard genome sequencing and annotation.</title>
        <authorList>
            <consortium name="The Broad Institute Genomics Platform"/>
            <consortium name="The Broad Institute Genome Sequencing Center for Infectious Disease"/>
            <person name="Wu L."/>
            <person name="Ma J."/>
        </authorList>
    </citation>
    <scope>NUCLEOTIDE SEQUENCE [LARGE SCALE GENOMIC DNA]</scope>
    <source>
        <strain evidence="3">CGMCC 1.13574</strain>
    </source>
</reference>
<feature type="transmembrane region" description="Helical" evidence="1">
    <location>
        <begin position="32"/>
        <end position="49"/>
    </location>
</feature>
<dbReference type="EMBL" id="JBHUIO010000011">
    <property type="protein sequence ID" value="MFD2172075.1"/>
    <property type="molecule type" value="Genomic_DNA"/>
</dbReference>
<accession>A0ABW5A292</accession>
<keyword evidence="3" id="KW-1185">Reference proteome</keyword>
<keyword evidence="1" id="KW-0472">Membrane</keyword>
<proteinExistence type="predicted"/>
<evidence type="ECO:0000313" key="2">
    <source>
        <dbReference type="EMBL" id="MFD2172075.1"/>
    </source>
</evidence>
<feature type="transmembrane region" description="Helical" evidence="1">
    <location>
        <begin position="55"/>
        <end position="75"/>
    </location>
</feature>
<gene>
    <name evidence="2" type="ORF">ACFSOY_19090</name>
</gene>
<evidence type="ECO:0000256" key="1">
    <source>
        <dbReference type="SAM" id="Phobius"/>
    </source>
</evidence>
<dbReference type="Proteomes" id="UP001597343">
    <property type="component" value="Unassembled WGS sequence"/>
</dbReference>
<name>A0ABW5A292_9BACL</name>
<evidence type="ECO:0000313" key="3">
    <source>
        <dbReference type="Proteomes" id="UP001597343"/>
    </source>
</evidence>
<keyword evidence="1" id="KW-1133">Transmembrane helix</keyword>
<organism evidence="2 3">
    <name type="scientific">Tumebacillus lipolyticus</name>
    <dbReference type="NCBI Taxonomy" id="1280370"/>
    <lineage>
        <taxon>Bacteria</taxon>
        <taxon>Bacillati</taxon>
        <taxon>Bacillota</taxon>
        <taxon>Bacilli</taxon>
        <taxon>Bacillales</taxon>
        <taxon>Alicyclobacillaceae</taxon>
        <taxon>Tumebacillus</taxon>
    </lineage>
</organism>
<sequence>MTIALMLHIAGAVLLSVYLAFPLFPRPLLHRVGHFALLVTLISGIWLAVTTRPAVWWIVAVLGLLLLLGAVLGKMSSALQKGQSVQRLKWVPAFLYLALLFLMV</sequence>
<feature type="transmembrane region" description="Helical" evidence="1">
    <location>
        <begin position="6"/>
        <end position="25"/>
    </location>
</feature>
<dbReference type="RefSeq" id="WP_386049412.1">
    <property type="nucleotide sequence ID" value="NZ_JBHUIO010000011.1"/>
</dbReference>
<keyword evidence="1" id="KW-0812">Transmembrane</keyword>
<comment type="caution">
    <text evidence="2">The sequence shown here is derived from an EMBL/GenBank/DDBJ whole genome shotgun (WGS) entry which is preliminary data.</text>
</comment>